<gene>
    <name evidence="5" type="primary">rplY</name>
    <name evidence="5" type="synonym">ctc</name>
    <name evidence="8" type="ORF">HNQ88_001264</name>
</gene>
<dbReference type="InterPro" id="IPR037121">
    <property type="entry name" value="Ribosomal_bL25_C"/>
</dbReference>
<dbReference type="GO" id="GO:0008097">
    <property type="term" value="F:5S rRNA binding"/>
    <property type="evidence" value="ECO:0007669"/>
    <property type="project" value="InterPro"/>
</dbReference>
<dbReference type="AlphaFoldDB" id="A0AAE4BRW1"/>
<evidence type="ECO:0000313" key="9">
    <source>
        <dbReference type="Proteomes" id="UP001185092"/>
    </source>
</evidence>
<evidence type="ECO:0000256" key="1">
    <source>
        <dbReference type="ARBA" id="ARBA00022730"/>
    </source>
</evidence>
<dbReference type="Gene3D" id="2.170.120.20">
    <property type="entry name" value="Ribosomal protein L25, beta domain"/>
    <property type="match status" value="1"/>
</dbReference>
<name>A0AAE4BRW1_9BACT</name>
<proteinExistence type="inferred from homology"/>
<evidence type="ECO:0000256" key="2">
    <source>
        <dbReference type="ARBA" id="ARBA00022884"/>
    </source>
</evidence>
<keyword evidence="4 5" id="KW-0687">Ribonucleoprotein</keyword>
<dbReference type="InterPro" id="IPR011035">
    <property type="entry name" value="Ribosomal_bL25/Gln-tRNA_synth"/>
</dbReference>
<dbReference type="GO" id="GO:0022625">
    <property type="term" value="C:cytosolic large ribosomal subunit"/>
    <property type="evidence" value="ECO:0007669"/>
    <property type="project" value="TreeGrafter"/>
</dbReference>
<dbReference type="RefSeq" id="WP_309937768.1">
    <property type="nucleotide sequence ID" value="NZ_AP025305.1"/>
</dbReference>
<dbReference type="InterPro" id="IPR020930">
    <property type="entry name" value="Ribosomal_uL5_bac-type"/>
</dbReference>
<keyword evidence="2 5" id="KW-0694">RNA-binding</keyword>
<accession>A0AAE4BRW1</accession>
<feature type="domain" description="Large ribosomal subunit protein bL25 beta" evidence="7">
    <location>
        <begin position="99"/>
        <end position="180"/>
    </location>
</feature>
<feature type="domain" description="Large ribosomal subunit protein bL25 L25" evidence="6">
    <location>
        <begin position="9"/>
        <end position="90"/>
    </location>
</feature>
<dbReference type="GO" id="GO:0003735">
    <property type="term" value="F:structural constituent of ribosome"/>
    <property type="evidence" value="ECO:0007669"/>
    <property type="project" value="InterPro"/>
</dbReference>
<organism evidence="8 9">
    <name type="scientific">Aureibacter tunicatorum</name>
    <dbReference type="NCBI Taxonomy" id="866807"/>
    <lineage>
        <taxon>Bacteria</taxon>
        <taxon>Pseudomonadati</taxon>
        <taxon>Bacteroidota</taxon>
        <taxon>Cytophagia</taxon>
        <taxon>Cytophagales</taxon>
        <taxon>Persicobacteraceae</taxon>
        <taxon>Aureibacter</taxon>
    </lineage>
</organism>
<dbReference type="Pfam" id="PF01386">
    <property type="entry name" value="Ribosomal_L25p"/>
    <property type="match status" value="1"/>
</dbReference>
<dbReference type="GO" id="GO:0006412">
    <property type="term" value="P:translation"/>
    <property type="evidence" value="ECO:0007669"/>
    <property type="project" value="UniProtKB-UniRule"/>
</dbReference>
<dbReference type="Gene3D" id="2.40.240.10">
    <property type="entry name" value="Ribosomal Protein L25, Chain P"/>
    <property type="match status" value="1"/>
</dbReference>
<reference evidence="8" key="1">
    <citation type="submission" date="2023-07" db="EMBL/GenBank/DDBJ databases">
        <title>Genomic Encyclopedia of Type Strains, Phase IV (KMG-IV): sequencing the most valuable type-strain genomes for metagenomic binning, comparative biology and taxonomic classification.</title>
        <authorList>
            <person name="Goeker M."/>
        </authorList>
    </citation>
    <scope>NUCLEOTIDE SEQUENCE</scope>
    <source>
        <strain evidence="8">DSM 26174</strain>
    </source>
</reference>
<dbReference type="Proteomes" id="UP001185092">
    <property type="component" value="Unassembled WGS sequence"/>
</dbReference>
<dbReference type="PANTHER" id="PTHR33284:SF1">
    <property type="entry name" value="RIBOSOMAL PROTEIN L25_GLN-TRNA SYNTHETASE, ANTI-CODON-BINDING DOMAIN-CONTAINING PROTEIN"/>
    <property type="match status" value="1"/>
</dbReference>
<dbReference type="SUPFAM" id="SSF50715">
    <property type="entry name" value="Ribosomal protein L25-like"/>
    <property type="match status" value="1"/>
</dbReference>
<evidence type="ECO:0000256" key="4">
    <source>
        <dbReference type="ARBA" id="ARBA00023274"/>
    </source>
</evidence>
<dbReference type="HAMAP" id="MF_01334">
    <property type="entry name" value="Ribosomal_bL25_CTC"/>
    <property type="match status" value="1"/>
</dbReference>
<evidence type="ECO:0000313" key="8">
    <source>
        <dbReference type="EMBL" id="MDR6238288.1"/>
    </source>
</evidence>
<keyword evidence="9" id="KW-1185">Reference proteome</keyword>
<dbReference type="PANTHER" id="PTHR33284">
    <property type="entry name" value="RIBOSOMAL PROTEIN L25/GLN-TRNA SYNTHETASE, ANTI-CODON-BINDING DOMAIN-CONTAINING PROTEIN"/>
    <property type="match status" value="1"/>
</dbReference>
<comment type="similarity">
    <text evidence="5">Belongs to the bacterial ribosomal protein bL25 family. CTC subfamily.</text>
</comment>
<comment type="caution">
    <text evidence="8">The sequence shown here is derived from an EMBL/GenBank/DDBJ whole genome shotgun (WGS) entry which is preliminary data.</text>
</comment>
<dbReference type="NCBIfam" id="NF004132">
    <property type="entry name" value="PRK05618.2-2"/>
    <property type="match status" value="1"/>
</dbReference>
<keyword evidence="1 5" id="KW-0699">rRNA-binding</keyword>
<evidence type="ECO:0000259" key="7">
    <source>
        <dbReference type="Pfam" id="PF14693"/>
    </source>
</evidence>
<dbReference type="InterPro" id="IPR001021">
    <property type="entry name" value="Ribosomal_bL25_long"/>
</dbReference>
<keyword evidence="3 5" id="KW-0689">Ribosomal protein</keyword>
<evidence type="ECO:0000259" key="6">
    <source>
        <dbReference type="Pfam" id="PF01386"/>
    </source>
</evidence>
<dbReference type="InterPro" id="IPR020056">
    <property type="entry name" value="Rbsml_bL25/Gln-tRNA_synth_N"/>
</dbReference>
<comment type="subunit">
    <text evidence="5">Part of the 50S ribosomal subunit; part of the 5S rRNA/L5/L18/L25 subcomplex. Contacts the 5S rRNA. Binds to the 5S rRNA independently of L5 and L18.</text>
</comment>
<dbReference type="InterPro" id="IPR029751">
    <property type="entry name" value="Ribosomal_L25_dom"/>
</dbReference>
<dbReference type="NCBIfam" id="TIGR00731">
    <property type="entry name" value="bL25_bact_ctc"/>
    <property type="match status" value="1"/>
</dbReference>
<comment type="function">
    <text evidence="5">This is one of the proteins that binds to the 5S RNA in the ribosome where it forms part of the central protuberance.</text>
</comment>
<evidence type="ECO:0000256" key="5">
    <source>
        <dbReference type="HAMAP-Rule" id="MF_01334"/>
    </source>
</evidence>
<dbReference type="Pfam" id="PF14693">
    <property type="entry name" value="Ribosomal_TL5_C"/>
    <property type="match status" value="1"/>
</dbReference>
<dbReference type="EMBL" id="JAVDQD010000001">
    <property type="protein sequence ID" value="MDR6238288.1"/>
    <property type="molecule type" value="Genomic_DNA"/>
</dbReference>
<dbReference type="CDD" id="cd00495">
    <property type="entry name" value="Ribosomal_L25_TL5_CTC"/>
    <property type="match status" value="1"/>
</dbReference>
<protein>
    <recommendedName>
        <fullName evidence="5">Large ribosomal subunit protein bL25</fullName>
    </recommendedName>
    <alternativeName>
        <fullName evidence="5">General stress protein CTC</fullName>
    </alternativeName>
</protein>
<dbReference type="InterPro" id="IPR020057">
    <property type="entry name" value="Ribosomal_bL25_b-dom"/>
</dbReference>
<evidence type="ECO:0000256" key="3">
    <source>
        <dbReference type="ARBA" id="ARBA00022980"/>
    </source>
</evidence>
<sequence>MKTLEIIGYKRANLGKTEAKALRNEAKVPCVLYGGGEQVHFSADAYFFRDLIYTPNAYFVTLNIEGQEYKAILQDSQYHPVSDNLLHADFLLLQDGKETKMDIPVELTGNAPGVSVGGKLVLKTRKLRVQATPENMPESIKVDVSHLELGKTVKVESLSPENYEILNNTSTSIASITIPRALRSKMNEEA</sequence>